<dbReference type="InterPro" id="IPR003599">
    <property type="entry name" value="Ig_sub"/>
</dbReference>
<dbReference type="Pfam" id="PF07686">
    <property type="entry name" value="V-set"/>
    <property type="match status" value="1"/>
</dbReference>
<dbReference type="PANTHER" id="PTHR46942:SF1">
    <property type="entry name" value="SIALIC ACID-BINDING IG-LIKE LECTIN 15"/>
    <property type="match status" value="1"/>
</dbReference>
<dbReference type="SMART" id="SM00406">
    <property type="entry name" value="IGv"/>
    <property type="match status" value="1"/>
</dbReference>
<reference evidence="4" key="3">
    <citation type="journal article" date="2014" name="Nature">
        <title>Elephant shark genome provides unique insights into gnathostome evolution.</title>
        <authorList>
            <consortium name="International Elephant Shark Genome Sequencing Consortium"/>
            <person name="Venkatesh B."/>
            <person name="Lee A.P."/>
            <person name="Ravi V."/>
            <person name="Maurya A.K."/>
            <person name="Lian M.M."/>
            <person name="Swann J.B."/>
            <person name="Ohta Y."/>
            <person name="Flajnik M.F."/>
            <person name="Sutoh Y."/>
            <person name="Kasahara M."/>
            <person name="Hoon S."/>
            <person name="Gangu V."/>
            <person name="Roy S.W."/>
            <person name="Irimia M."/>
            <person name="Korzh V."/>
            <person name="Kondrychyn I."/>
            <person name="Lim Z.W."/>
            <person name="Tay B.H."/>
            <person name="Tohari S."/>
            <person name="Kong K.W."/>
            <person name="Ho S."/>
            <person name="Lorente-Galdos B."/>
            <person name="Quilez J."/>
            <person name="Marques-Bonet T."/>
            <person name="Raney B.J."/>
            <person name="Ingham P.W."/>
            <person name="Tay A."/>
            <person name="Hillier L.W."/>
            <person name="Minx P."/>
            <person name="Boehm T."/>
            <person name="Wilson R.K."/>
            <person name="Brenner S."/>
            <person name="Warren W.C."/>
        </authorList>
    </citation>
    <scope>NUCLEOTIDE SEQUENCE [LARGE SCALE GENOMIC DNA]</scope>
</reference>
<dbReference type="AlphaFoldDB" id="A0A4W3HZT5"/>
<protein>
    <recommendedName>
        <fullName evidence="2">Ig-like domain-containing protein</fullName>
    </recommendedName>
</protein>
<reference evidence="4" key="2">
    <citation type="journal article" date="2007" name="PLoS Biol.">
        <title>Survey sequencing and comparative analysis of the elephant shark (Callorhinchus milii) genome.</title>
        <authorList>
            <person name="Venkatesh B."/>
            <person name="Kirkness E.F."/>
            <person name="Loh Y.H."/>
            <person name="Halpern A.L."/>
            <person name="Lee A.P."/>
            <person name="Johnson J."/>
            <person name="Dandona N."/>
            <person name="Viswanathan L.D."/>
            <person name="Tay A."/>
            <person name="Venter J.C."/>
            <person name="Strausberg R.L."/>
            <person name="Brenner S."/>
        </authorList>
    </citation>
    <scope>NUCLEOTIDE SEQUENCE [LARGE SCALE GENOMIC DNA]</scope>
</reference>
<dbReference type="Proteomes" id="UP000314986">
    <property type="component" value="Unassembled WGS sequence"/>
</dbReference>
<dbReference type="GO" id="GO:2001204">
    <property type="term" value="P:regulation of osteoclast development"/>
    <property type="evidence" value="ECO:0007669"/>
    <property type="project" value="TreeGrafter"/>
</dbReference>
<dbReference type="InterPro" id="IPR007110">
    <property type="entry name" value="Ig-like_dom"/>
</dbReference>
<feature type="domain" description="Ig-like" evidence="2">
    <location>
        <begin position="19"/>
        <end position="150"/>
    </location>
</feature>
<dbReference type="SUPFAM" id="SSF48726">
    <property type="entry name" value="Immunoglobulin"/>
    <property type="match status" value="2"/>
</dbReference>
<feature type="transmembrane region" description="Helical" evidence="1">
    <location>
        <begin position="242"/>
        <end position="267"/>
    </location>
</feature>
<dbReference type="PANTHER" id="PTHR46942">
    <property type="entry name" value="SIALIC ACID-BINDING IG-LIKE LECTIN 15"/>
    <property type="match status" value="1"/>
</dbReference>
<keyword evidence="4" id="KW-1185">Reference proteome</keyword>
<organism evidence="3 4">
    <name type="scientific">Callorhinchus milii</name>
    <name type="common">Ghost shark</name>
    <dbReference type="NCBI Taxonomy" id="7868"/>
    <lineage>
        <taxon>Eukaryota</taxon>
        <taxon>Metazoa</taxon>
        <taxon>Chordata</taxon>
        <taxon>Craniata</taxon>
        <taxon>Vertebrata</taxon>
        <taxon>Chondrichthyes</taxon>
        <taxon>Holocephali</taxon>
        <taxon>Chimaeriformes</taxon>
        <taxon>Callorhinchidae</taxon>
        <taxon>Callorhinchus</taxon>
    </lineage>
</organism>
<dbReference type="Ensembl" id="ENSCMIT00000021100.1">
    <property type="protein sequence ID" value="ENSCMIP00000020720.1"/>
    <property type="gene ID" value="ENSCMIG00000009525.1"/>
</dbReference>
<feature type="domain" description="Ig-like" evidence="2">
    <location>
        <begin position="156"/>
        <end position="234"/>
    </location>
</feature>
<dbReference type="Gene3D" id="2.60.40.10">
    <property type="entry name" value="Immunoglobulins"/>
    <property type="match status" value="2"/>
</dbReference>
<dbReference type="InParanoid" id="A0A4W3HZT5"/>
<evidence type="ECO:0000313" key="3">
    <source>
        <dbReference type="Ensembl" id="ENSCMIP00000020720.1"/>
    </source>
</evidence>
<proteinExistence type="predicted"/>
<dbReference type="GO" id="GO:0005886">
    <property type="term" value="C:plasma membrane"/>
    <property type="evidence" value="ECO:0007669"/>
    <property type="project" value="TreeGrafter"/>
</dbReference>
<dbReference type="OMA" id="WRIKGAY"/>
<dbReference type="PROSITE" id="PS50835">
    <property type="entry name" value="IG_LIKE"/>
    <property type="match status" value="2"/>
</dbReference>
<keyword evidence="1" id="KW-0812">Transmembrane</keyword>
<sequence>MTYSYSYDIDLIDCVSCSPSVPYCLLADAVDDGWVMEAPEMVTGGDATLPCSFTMPGIHPSNIYVIWRRGSPQSRPFINDTLGLASHTNPGESETANEGNRYKVVGNVGDGDTSLRIRGLELNDTSRYFCHVHVTFTLSDGPRTPAVILSLSLVAGDGAGSGIVCTAEGEPPANITWIDPENNTLPINTSHTPVTHVPDKYQTVGEIRGPRLRGTYRCVAENTQGRDTRDILVAAPQRDGSFIIAILCLIPLVKFLTMLVTGIILVCKMGGLSLMLYKFHTFFCNMNTFTQCLSCRENVPRHWTVQGLHLS</sequence>
<accession>A0A4W3HZT5</accession>
<dbReference type="GO" id="GO:0032956">
    <property type="term" value="P:regulation of actin cytoskeleton organization"/>
    <property type="evidence" value="ECO:0007669"/>
    <property type="project" value="TreeGrafter"/>
</dbReference>
<dbReference type="InterPro" id="IPR013106">
    <property type="entry name" value="Ig_V-set"/>
</dbReference>
<reference evidence="4" key="1">
    <citation type="journal article" date="2006" name="Science">
        <title>Ancient noncoding elements conserved in the human genome.</title>
        <authorList>
            <person name="Venkatesh B."/>
            <person name="Kirkness E.F."/>
            <person name="Loh Y.H."/>
            <person name="Halpern A.L."/>
            <person name="Lee A.P."/>
            <person name="Johnson J."/>
            <person name="Dandona N."/>
            <person name="Viswanathan L.D."/>
            <person name="Tay A."/>
            <person name="Venter J.C."/>
            <person name="Strausberg R.L."/>
            <person name="Brenner S."/>
        </authorList>
    </citation>
    <scope>NUCLEOTIDE SEQUENCE [LARGE SCALE GENOMIC DNA]</scope>
</reference>
<dbReference type="GeneTree" id="ENSGT01140000283283"/>
<evidence type="ECO:0000313" key="4">
    <source>
        <dbReference type="Proteomes" id="UP000314986"/>
    </source>
</evidence>
<name>A0A4W3HZT5_CALMI</name>
<reference evidence="3" key="5">
    <citation type="submission" date="2025-09" db="UniProtKB">
        <authorList>
            <consortium name="Ensembl"/>
        </authorList>
    </citation>
    <scope>IDENTIFICATION</scope>
</reference>
<dbReference type="InterPro" id="IPR042836">
    <property type="entry name" value="SIG15"/>
</dbReference>
<evidence type="ECO:0000259" key="2">
    <source>
        <dbReference type="PROSITE" id="PS50835"/>
    </source>
</evidence>
<reference evidence="3" key="4">
    <citation type="submission" date="2025-08" db="UniProtKB">
        <authorList>
            <consortium name="Ensembl"/>
        </authorList>
    </citation>
    <scope>IDENTIFICATION</scope>
</reference>
<keyword evidence="1" id="KW-0472">Membrane</keyword>
<dbReference type="InterPro" id="IPR013783">
    <property type="entry name" value="Ig-like_fold"/>
</dbReference>
<dbReference type="GO" id="GO:0045124">
    <property type="term" value="P:regulation of bone resorption"/>
    <property type="evidence" value="ECO:0007669"/>
    <property type="project" value="TreeGrafter"/>
</dbReference>
<evidence type="ECO:0000256" key="1">
    <source>
        <dbReference type="SAM" id="Phobius"/>
    </source>
</evidence>
<keyword evidence="1" id="KW-1133">Transmembrane helix</keyword>
<dbReference type="SMART" id="SM00409">
    <property type="entry name" value="IG"/>
    <property type="match status" value="2"/>
</dbReference>
<dbReference type="InterPro" id="IPR036179">
    <property type="entry name" value="Ig-like_dom_sf"/>
</dbReference>